<dbReference type="RefSeq" id="WP_200312140.1">
    <property type="nucleotide sequence ID" value="NZ_JAENIM010000043.1"/>
</dbReference>
<dbReference type="GO" id="GO:0003723">
    <property type="term" value="F:RNA binding"/>
    <property type="evidence" value="ECO:0007669"/>
    <property type="project" value="UniProtKB-KW"/>
</dbReference>
<dbReference type="SUPFAM" id="SSF55174">
    <property type="entry name" value="Alpha-L RNA-binding motif"/>
    <property type="match status" value="1"/>
</dbReference>
<dbReference type="InterPro" id="IPR036986">
    <property type="entry name" value="S4_RNA-bd_sf"/>
</dbReference>
<evidence type="ECO:0000259" key="3">
    <source>
        <dbReference type="Pfam" id="PF01479"/>
    </source>
</evidence>
<reference evidence="4" key="1">
    <citation type="submission" date="2021-01" db="EMBL/GenBank/DDBJ databases">
        <title>Modified the classification status of verrucomicrobia.</title>
        <authorList>
            <person name="Feng X."/>
        </authorList>
    </citation>
    <scope>NUCLEOTIDE SEQUENCE</scope>
    <source>
        <strain evidence="4">_KCTC 22039</strain>
    </source>
</reference>
<dbReference type="Gene3D" id="3.10.290.10">
    <property type="entry name" value="RNA-binding S4 domain"/>
    <property type="match status" value="1"/>
</dbReference>
<accession>A0A8J7MEZ4</accession>
<dbReference type="PROSITE" id="PS50889">
    <property type="entry name" value="S4"/>
    <property type="match status" value="1"/>
</dbReference>
<keyword evidence="5" id="KW-1185">Reference proteome</keyword>
<sequence>MADTVRLDKWLWATRLYKTRSLAAKDASANKVKRDTRALKPAAAIKIGDLLEVPSHDGTHKKQIEVVQLIDKRVGAPLAREAYRDLTAADVLAEATRRKEDQKANRQLRKEGDQGRLNKKQRRAWNRGLHQFGEPEQPSN</sequence>
<dbReference type="CDD" id="cd00165">
    <property type="entry name" value="S4"/>
    <property type="match status" value="1"/>
</dbReference>
<evidence type="ECO:0000256" key="1">
    <source>
        <dbReference type="PROSITE-ProRule" id="PRU00182"/>
    </source>
</evidence>
<keyword evidence="1" id="KW-0694">RNA-binding</keyword>
<dbReference type="Pfam" id="PF01479">
    <property type="entry name" value="S4"/>
    <property type="match status" value="1"/>
</dbReference>
<gene>
    <name evidence="4" type="ORF">JIN82_13270</name>
</gene>
<dbReference type="AlphaFoldDB" id="A0A8J7MEZ4"/>
<feature type="compositionally biased region" description="Basic and acidic residues" evidence="2">
    <location>
        <begin position="97"/>
        <end position="116"/>
    </location>
</feature>
<organism evidence="4 5">
    <name type="scientific">Persicirhabdus sediminis</name>
    <dbReference type="NCBI Taxonomy" id="454144"/>
    <lineage>
        <taxon>Bacteria</taxon>
        <taxon>Pseudomonadati</taxon>
        <taxon>Verrucomicrobiota</taxon>
        <taxon>Verrucomicrobiia</taxon>
        <taxon>Verrucomicrobiales</taxon>
        <taxon>Verrucomicrobiaceae</taxon>
        <taxon>Persicirhabdus</taxon>
    </lineage>
</organism>
<dbReference type="InterPro" id="IPR002942">
    <property type="entry name" value="S4_RNA-bd"/>
</dbReference>
<dbReference type="EMBL" id="JAENIM010000043">
    <property type="protein sequence ID" value="MBK1792126.1"/>
    <property type="molecule type" value="Genomic_DNA"/>
</dbReference>
<feature type="domain" description="RNA-binding S4" evidence="3">
    <location>
        <begin position="5"/>
        <end position="50"/>
    </location>
</feature>
<dbReference type="Proteomes" id="UP000624703">
    <property type="component" value="Unassembled WGS sequence"/>
</dbReference>
<name>A0A8J7MEZ4_9BACT</name>
<comment type="caution">
    <text evidence="4">The sequence shown here is derived from an EMBL/GenBank/DDBJ whole genome shotgun (WGS) entry which is preliminary data.</text>
</comment>
<evidence type="ECO:0000313" key="4">
    <source>
        <dbReference type="EMBL" id="MBK1792126.1"/>
    </source>
</evidence>
<evidence type="ECO:0000256" key="2">
    <source>
        <dbReference type="SAM" id="MobiDB-lite"/>
    </source>
</evidence>
<evidence type="ECO:0000313" key="5">
    <source>
        <dbReference type="Proteomes" id="UP000624703"/>
    </source>
</evidence>
<feature type="region of interest" description="Disordered" evidence="2">
    <location>
        <begin position="97"/>
        <end position="140"/>
    </location>
</feature>
<proteinExistence type="predicted"/>
<protein>
    <recommendedName>
        <fullName evidence="3">RNA-binding S4 domain-containing protein</fullName>
    </recommendedName>
</protein>